<comment type="caution">
    <text evidence="1">The sequence shown here is derived from an EMBL/GenBank/DDBJ whole genome shotgun (WGS) entry which is preliminary data.</text>
</comment>
<reference evidence="2" key="1">
    <citation type="journal article" date="2022" name="Mol. Ecol. Resour.">
        <title>The genomes of chicory, endive, great burdock and yacon provide insights into Asteraceae palaeo-polyploidization history and plant inulin production.</title>
        <authorList>
            <person name="Fan W."/>
            <person name="Wang S."/>
            <person name="Wang H."/>
            <person name="Wang A."/>
            <person name="Jiang F."/>
            <person name="Liu H."/>
            <person name="Zhao H."/>
            <person name="Xu D."/>
            <person name="Zhang Y."/>
        </authorList>
    </citation>
    <scope>NUCLEOTIDE SEQUENCE [LARGE SCALE GENOMIC DNA]</scope>
    <source>
        <strain evidence="2">cv. Niubang</strain>
    </source>
</reference>
<name>A0ACB9ABJ0_ARCLA</name>
<protein>
    <submittedName>
        <fullName evidence="1">Uncharacterized protein</fullName>
    </submittedName>
</protein>
<dbReference type="EMBL" id="CM042054">
    <property type="protein sequence ID" value="KAI3707217.1"/>
    <property type="molecule type" value="Genomic_DNA"/>
</dbReference>
<sequence>MEDSASSSSLPSIWASMNSWFTPTVLFVFLNLMIGTILFTSNIHNHNHNNNNNNKQEDHKEKTHNQNHHNDLNQSKLARSPSILYRLRSFNFYPHRSQQDPSPTTHQHQQQQEEALEIAATQYVFNHPYEHDVQPVSNNLDLNPTRFDSESDAADQYAAFSNHTNEVLLANARTHFVFEQQHTVEKVTAHFDVGPENPEDSGFEETHEEELHDEFQSLDEVYSVITGGGGHVDRTKSDTLPASGEVPVKLPAKMKKSASLKSAFSHFEEEKIVEARRPATVRERRSAARAAEEDDVEVDAKADDFINKFKHQLKLQRLDSIIRYKDMVNRGSGK</sequence>
<proteinExistence type="predicted"/>
<organism evidence="1 2">
    <name type="scientific">Arctium lappa</name>
    <name type="common">Greater burdock</name>
    <name type="synonym">Lappa major</name>
    <dbReference type="NCBI Taxonomy" id="4217"/>
    <lineage>
        <taxon>Eukaryota</taxon>
        <taxon>Viridiplantae</taxon>
        <taxon>Streptophyta</taxon>
        <taxon>Embryophyta</taxon>
        <taxon>Tracheophyta</taxon>
        <taxon>Spermatophyta</taxon>
        <taxon>Magnoliopsida</taxon>
        <taxon>eudicotyledons</taxon>
        <taxon>Gunneridae</taxon>
        <taxon>Pentapetalae</taxon>
        <taxon>asterids</taxon>
        <taxon>campanulids</taxon>
        <taxon>Asterales</taxon>
        <taxon>Asteraceae</taxon>
        <taxon>Carduoideae</taxon>
        <taxon>Cardueae</taxon>
        <taxon>Arctiinae</taxon>
        <taxon>Arctium</taxon>
    </lineage>
</organism>
<gene>
    <name evidence="1" type="ORF">L6452_25538</name>
</gene>
<keyword evidence="2" id="KW-1185">Reference proteome</keyword>
<evidence type="ECO:0000313" key="2">
    <source>
        <dbReference type="Proteomes" id="UP001055879"/>
    </source>
</evidence>
<dbReference type="Proteomes" id="UP001055879">
    <property type="component" value="Linkage Group LG08"/>
</dbReference>
<reference evidence="1 2" key="2">
    <citation type="journal article" date="2022" name="Mol. Ecol. Resour.">
        <title>The genomes of chicory, endive, great burdock and yacon provide insights into Asteraceae paleo-polyploidization history and plant inulin production.</title>
        <authorList>
            <person name="Fan W."/>
            <person name="Wang S."/>
            <person name="Wang H."/>
            <person name="Wang A."/>
            <person name="Jiang F."/>
            <person name="Liu H."/>
            <person name="Zhao H."/>
            <person name="Xu D."/>
            <person name="Zhang Y."/>
        </authorList>
    </citation>
    <scope>NUCLEOTIDE SEQUENCE [LARGE SCALE GENOMIC DNA]</scope>
    <source>
        <strain evidence="2">cv. Niubang</strain>
    </source>
</reference>
<accession>A0ACB9ABJ0</accession>
<evidence type="ECO:0000313" key="1">
    <source>
        <dbReference type="EMBL" id="KAI3707217.1"/>
    </source>
</evidence>